<keyword evidence="10" id="KW-1185">Reference proteome</keyword>
<evidence type="ECO:0000259" key="8">
    <source>
        <dbReference type="PROSITE" id="PS50850"/>
    </source>
</evidence>
<dbReference type="PATRIC" id="fig|1158606.3.peg.1770"/>
<keyword evidence="6 7" id="KW-0472">Membrane</keyword>
<keyword evidence="4 7" id="KW-0812">Transmembrane</keyword>
<proteinExistence type="predicted"/>
<dbReference type="AlphaFoldDB" id="R2RYM8"/>
<dbReference type="GeneID" id="78364953"/>
<dbReference type="STRING" id="57732.RU94_GL000613"/>
<feature type="transmembrane region" description="Helical" evidence="7">
    <location>
        <begin position="334"/>
        <end position="355"/>
    </location>
</feature>
<evidence type="ECO:0000313" key="10">
    <source>
        <dbReference type="Proteomes" id="UP000013777"/>
    </source>
</evidence>
<dbReference type="InterPro" id="IPR020846">
    <property type="entry name" value="MFS_dom"/>
</dbReference>
<feature type="transmembrane region" description="Helical" evidence="7">
    <location>
        <begin position="96"/>
        <end position="119"/>
    </location>
</feature>
<feature type="domain" description="Major facilitator superfamily (MFS) profile" evidence="8">
    <location>
        <begin position="5"/>
        <end position="383"/>
    </location>
</feature>
<evidence type="ECO:0000256" key="7">
    <source>
        <dbReference type="SAM" id="Phobius"/>
    </source>
</evidence>
<feature type="transmembrane region" description="Helical" evidence="7">
    <location>
        <begin position="274"/>
        <end position="291"/>
    </location>
</feature>
<organism evidence="9 10">
    <name type="scientific">Enterococcus asini ATCC 700915</name>
    <dbReference type="NCBI Taxonomy" id="1158606"/>
    <lineage>
        <taxon>Bacteria</taxon>
        <taxon>Bacillati</taxon>
        <taxon>Bacillota</taxon>
        <taxon>Bacilli</taxon>
        <taxon>Lactobacillales</taxon>
        <taxon>Enterococcaceae</taxon>
        <taxon>Enterococcus</taxon>
    </lineage>
</organism>
<dbReference type="OrthoDB" id="9787026at2"/>
<evidence type="ECO:0000256" key="3">
    <source>
        <dbReference type="ARBA" id="ARBA00022475"/>
    </source>
</evidence>
<feature type="transmembrane region" description="Helical" evidence="7">
    <location>
        <begin position="161"/>
        <end position="179"/>
    </location>
</feature>
<accession>R2RYM8</accession>
<name>R2RYM8_9ENTE</name>
<feature type="transmembrane region" description="Helical" evidence="7">
    <location>
        <begin position="44"/>
        <end position="64"/>
    </location>
</feature>
<sequence>MKNAKIKLGILSMSLLTMSALVITSAFGAIMETFPEEPVSKIQMIGTVPSLGALLITLVVGVLAMKVPKKALALLGIAGVGLGGLLPIVFHSSVNVLLVCALLMGLGLGFINTVSPMLLSMYFEGEERASLMGAGTAINSLGSMVMMLVGGMLGAKVWSNTYYVFLITILIFFVVMLCLPLDKVAPVQQTGKPKQSASEAIREMNKYVYLVAFLAFVISFLYTIFPSNLSILVASKNFGGTAITGLVNALGTVGGLIAGFTISKINRVLKDKSLAIGFVLMACSFLLVWYAPNVAVMVVGAALSGVAMAMIFSTIPFYVSIISKPFQIAVAMSIFQFLNSLGGIVSPILLAQFGIESGANAILFGGVCCLVVGGVLFVTNFGKKALANRYDASQETVAVAPETEVAN</sequence>
<dbReference type="PANTHER" id="PTHR23517">
    <property type="entry name" value="RESISTANCE PROTEIN MDTM, PUTATIVE-RELATED-RELATED"/>
    <property type="match status" value="1"/>
</dbReference>
<gene>
    <name evidence="9" type="ORF">UAS_01824</name>
</gene>
<dbReference type="eggNOG" id="COG2814">
    <property type="taxonomic scope" value="Bacteria"/>
</dbReference>
<keyword evidence="3" id="KW-1003">Cell membrane</keyword>
<dbReference type="Pfam" id="PF07690">
    <property type="entry name" value="MFS_1"/>
    <property type="match status" value="1"/>
</dbReference>
<evidence type="ECO:0000256" key="6">
    <source>
        <dbReference type="ARBA" id="ARBA00023136"/>
    </source>
</evidence>
<dbReference type="RefSeq" id="WP_010754449.1">
    <property type="nucleotide sequence ID" value="NZ_ASVU01000001.1"/>
</dbReference>
<dbReference type="SUPFAM" id="SSF103473">
    <property type="entry name" value="MFS general substrate transporter"/>
    <property type="match status" value="1"/>
</dbReference>
<comment type="caution">
    <text evidence="9">The sequence shown here is derived from an EMBL/GenBank/DDBJ whole genome shotgun (WGS) entry which is preliminary data.</text>
</comment>
<protein>
    <recommendedName>
        <fullName evidence="8">Major facilitator superfamily (MFS) profile domain-containing protein</fullName>
    </recommendedName>
</protein>
<feature type="transmembrane region" description="Helical" evidence="7">
    <location>
        <begin position="297"/>
        <end position="322"/>
    </location>
</feature>
<dbReference type="GO" id="GO:0005886">
    <property type="term" value="C:plasma membrane"/>
    <property type="evidence" value="ECO:0007669"/>
    <property type="project" value="UniProtKB-SubCell"/>
</dbReference>
<dbReference type="PROSITE" id="PS50850">
    <property type="entry name" value="MFS"/>
    <property type="match status" value="1"/>
</dbReference>
<dbReference type="EMBL" id="AJAP01000018">
    <property type="protein sequence ID" value="EOH85686.1"/>
    <property type="molecule type" value="Genomic_DNA"/>
</dbReference>
<reference evidence="9 10" key="1">
    <citation type="submission" date="2013-02" db="EMBL/GenBank/DDBJ databases">
        <title>The Genome Sequence of Enterococcus asini ATCC_700915.</title>
        <authorList>
            <consortium name="The Broad Institute Genome Sequencing Platform"/>
            <consortium name="The Broad Institute Genome Sequencing Center for Infectious Disease"/>
            <person name="Earl A.M."/>
            <person name="Gilmore M.S."/>
            <person name="Lebreton F."/>
            <person name="Walker B."/>
            <person name="Young S.K."/>
            <person name="Zeng Q."/>
            <person name="Gargeya S."/>
            <person name="Fitzgerald M."/>
            <person name="Haas B."/>
            <person name="Abouelleil A."/>
            <person name="Alvarado L."/>
            <person name="Arachchi H.M."/>
            <person name="Berlin A.M."/>
            <person name="Chapman S.B."/>
            <person name="Dewar J."/>
            <person name="Goldberg J."/>
            <person name="Griggs A."/>
            <person name="Gujja S."/>
            <person name="Hansen M."/>
            <person name="Howarth C."/>
            <person name="Imamovic A."/>
            <person name="Larimer J."/>
            <person name="McCowan C."/>
            <person name="Murphy C."/>
            <person name="Neiman D."/>
            <person name="Pearson M."/>
            <person name="Priest M."/>
            <person name="Roberts A."/>
            <person name="Saif S."/>
            <person name="Shea T."/>
            <person name="Sisk P."/>
            <person name="Sykes S."/>
            <person name="Wortman J."/>
            <person name="Nusbaum C."/>
            <person name="Birren B."/>
        </authorList>
    </citation>
    <scope>NUCLEOTIDE SEQUENCE [LARGE SCALE GENOMIC DNA]</scope>
    <source>
        <strain evidence="9 10">ATCC 700915</strain>
    </source>
</reference>
<feature type="transmembrane region" description="Helical" evidence="7">
    <location>
        <begin position="361"/>
        <end position="381"/>
    </location>
</feature>
<comment type="subcellular location">
    <subcellularLocation>
        <location evidence="1">Cell membrane</location>
        <topology evidence="1">Multi-pass membrane protein</topology>
    </subcellularLocation>
</comment>
<evidence type="ECO:0000256" key="2">
    <source>
        <dbReference type="ARBA" id="ARBA00022448"/>
    </source>
</evidence>
<dbReference type="InterPro" id="IPR011701">
    <property type="entry name" value="MFS"/>
</dbReference>
<feature type="transmembrane region" description="Helical" evidence="7">
    <location>
        <begin position="131"/>
        <end position="155"/>
    </location>
</feature>
<dbReference type="InterPro" id="IPR036259">
    <property type="entry name" value="MFS_trans_sf"/>
</dbReference>
<keyword evidence="5 7" id="KW-1133">Transmembrane helix</keyword>
<dbReference type="InterPro" id="IPR050171">
    <property type="entry name" value="MFS_Transporters"/>
</dbReference>
<feature type="transmembrane region" description="Helical" evidence="7">
    <location>
        <begin position="207"/>
        <end position="225"/>
    </location>
</feature>
<evidence type="ECO:0000256" key="5">
    <source>
        <dbReference type="ARBA" id="ARBA00022989"/>
    </source>
</evidence>
<evidence type="ECO:0000256" key="1">
    <source>
        <dbReference type="ARBA" id="ARBA00004651"/>
    </source>
</evidence>
<feature type="transmembrane region" description="Helical" evidence="7">
    <location>
        <begin position="237"/>
        <end position="262"/>
    </location>
</feature>
<dbReference type="Proteomes" id="UP000013777">
    <property type="component" value="Unassembled WGS sequence"/>
</dbReference>
<dbReference type="PANTHER" id="PTHR23517:SF2">
    <property type="entry name" value="MULTIDRUG RESISTANCE PROTEIN MDTH"/>
    <property type="match status" value="1"/>
</dbReference>
<evidence type="ECO:0000256" key="4">
    <source>
        <dbReference type="ARBA" id="ARBA00022692"/>
    </source>
</evidence>
<feature type="transmembrane region" description="Helical" evidence="7">
    <location>
        <begin position="71"/>
        <end position="90"/>
    </location>
</feature>
<evidence type="ECO:0000313" key="9">
    <source>
        <dbReference type="EMBL" id="EOH85686.1"/>
    </source>
</evidence>
<dbReference type="GO" id="GO:0022857">
    <property type="term" value="F:transmembrane transporter activity"/>
    <property type="evidence" value="ECO:0007669"/>
    <property type="project" value="InterPro"/>
</dbReference>
<dbReference type="HOGENOM" id="CLU_001265_10_4_9"/>
<keyword evidence="2" id="KW-0813">Transport</keyword>
<dbReference type="Gene3D" id="1.20.1250.20">
    <property type="entry name" value="MFS general substrate transporter like domains"/>
    <property type="match status" value="1"/>
</dbReference>